<name>A0A0L6UAB5_9BASI</name>
<gene>
    <name evidence="1" type="ORF">VP01_8068g1</name>
</gene>
<evidence type="ECO:0000313" key="2">
    <source>
        <dbReference type="Proteomes" id="UP000037035"/>
    </source>
</evidence>
<keyword evidence="2" id="KW-1185">Reference proteome</keyword>
<reference evidence="1 2" key="1">
    <citation type="submission" date="2015-08" db="EMBL/GenBank/DDBJ databases">
        <title>Next Generation Sequencing and Analysis of the Genome of Puccinia sorghi L Schw, the Causal Agent of Maize Common Rust.</title>
        <authorList>
            <person name="Rochi L."/>
            <person name="Burguener G."/>
            <person name="Darino M."/>
            <person name="Turjanski A."/>
            <person name="Kreff E."/>
            <person name="Dieguez M.J."/>
            <person name="Sacco F."/>
        </authorList>
    </citation>
    <scope>NUCLEOTIDE SEQUENCE [LARGE SCALE GENOMIC DNA]</scope>
    <source>
        <strain evidence="1 2">RO10H11247</strain>
    </source>
</reference>
<dbReference type="EMBL" id="LAVV01013570">
    <property type="protein sequence ID" value="KNZ45494.1"/>
    <property type="molecule type" value="Genomic_DNA"/>
</dbReference>
<feature type="non-terminal residue" evidence="1">
    <location>
        <position position="44"/>
    </location>
</feature>
<organism evidence="1 2">
    <name type="scientific">Puccinia sorghi</name>
    <dbReference type="NCBI Taxonomy" id="27349"/>
    <lineage>
        <taxon>Eukaryota</taxon>
        <taxon>Fungi</taxon>
        <taxon>Dikarya</taxon>
        <taxon>Basidiomycota</taxon>
        <taxon>Pucciniomycotina</taxon>
        <taxon>Pucciniomycetes</taxon>
        <taxon>Pucciniales</taxon>
        <taxon>Pucciniaceae</taxon>
        <taxon>Puccinia</taxon>
    </lineage>
</organism>
<dbReference type="InterPro" id="IPR043502">
    <property type="entry name" value="DNA/RNA_pol_sf"/>
</dbReference>
<accession>A0A0L6UAB5</accession>
<comment type="caution">
    <text evidence="1">The sequence shown here is derived from an EMBL/GenBank/DDBJ whole genome shotgun (WGS) entry which is preliminary data.</text>
</comment>
<dbReference type="VEuPathDB" id="FungiDB:VP01_8068g1"/>
<evidence type="ECO:0000313" key="1">
    <source>
        <dbReference type="EMBL" id="KNZ45494.1"/>
    </source>
</evidence>
<feature type="non-terminal residue" evidence="1">
    <location>
        <position position="1"/>
    </location>
</feature>
<dbReference type="SUPFAM" id="SSF56672">
    <property type="entry name" value="DNA/RNA polymerases"/>
    <property type="match status" value="1"/>
</dbReference>
<dbReference type="AlphaFoldDB" id="A0A0L6UAB5"/>
<protein>
    <submittedName>
        <fullName evidence="1">Uncharacterized protein</fullName>
    </submittedName>
</protein>
<dbReference type="Proteomes" id="UP000037035">
    <property type="component" value="Unassembled WGS sequence"/>
</dbReference>
<sequence length="44" mass="5119">RQLLPCLYKLNNVDTFTKLDMWNAYGNLRVAEGNEDKLAFICRA</sequence>
<proteinExistence type="predicted"/>